<evidence type="ECO:0000256" key="6">
    <source>
        <dbReference type="PROSITE-ProRule" id="PRU01240"/>
    </source>
</evidence>
<comment type="similarity">
    <text evidence="1 6 7">Belongs to the peptidase S8 family.</text>
</comment>
<dbReference type="PROSITE" id="PS00136">
    <property type="entry name" value="SUBTILASE_ASP"/>
    <property type="match status" value="1"/>
</dbReference>
<protein>
    <submittedName>
        <fullName evidence="10">Subtilase family protein</fullName>
    </submittedName>
</protein>
<evidence type="ECO:0000256" key="3">
    <source>
        <dbReference type="ARBA" id="ARBA00022801"/>
    </source>
</evidence>
<feature type="active site" description="Charge relay system" evidence="5 6">
    <location>
        <position position="193"/>
    </location>
</feature>
<dbReference type="InterPro" id="IPR023827">
    <property type="entry name" value="Peptidase_S8_Asp-AS"/>
</dbReference>
<dbReference type="SUPFAM" id="SSF52743">
    <property type="entry name" value="Subtilisin-like"/>
    <property type="match status" value="1"/>
</dbReference>
<evidence type="ECO:0000256" key="4">
    <source>
        <dbReference type="ARBA" id="ARBA00022825"/>
    </source>
</evidence>
<evidence type="ECO:0000256" key="1">
    <source>
        <dbReference type="ARBA" id="ARBA00011073"/>
    </source>
</evidence>
<keyword evidence="2 6" id="KW-0645">Protease</keyword>
<feature type="active site" description="Charge relay system" evidence="5 6">
    <location>
        <position position="234"/>
    </location>
</feature>
<dbReference type="EMBL" id="SHKW01000001">
    <property type="protein sequence ID" value="RZU39559.1"/>
    <property type="molecule type" value="Genomic_DNA"/>
</dbReference>
<evidence type="ECO:0000256" key="2">
    <source>
        <dbReference type="ARBA" id="ARBA00022670"/>
    </source>
</evidence>
<evidence type="ECO:0000256" key="8">
    <source>
        <dbReference type="SAM" id="SignalP"/>
    </source>
</evidence>
<evidence type="ECO:0000259" key="9">
    <source>
        <dbReference type="Pfam" id="PF00082"/>
    </source>
</evidence>
<dbReference type="PROSITE" id="PS00138">
    <property type="entry name" value="SUBTILASE_SER"/>
    <property type="match status" value="1"/>
</dbReference>
<dbReference type="RefSeq" id="WP_242617735.1">
    <property type="nucleotide sequence ID" value="NZ_SHKW01000001.1"/>
</dbReference>
<keyword evidence="4 6" id="KW-0720">Serine protease</keyword>
<dbReference type="PROSITE" id="PS51892">
    <property type="entry name" value="SUBTILASE"/>
    <property type="match status" value="1"/>
</dbReference>
<dbReference type="InterPro" id="IPR015500">
    <property type="entry name" value="Peptidase_S8_subtilisin-rel"/>
</dbReference>
<keyword evidence="11" id="KW-1185">Reference proteome</keyword>
<dbReference type="InterPro" id="IPR050131">
    <property type="entry name" value="Peptidase_S8_subtilisin-like"/>
</dbReference>
<organism evidence="10 11">
    <name type="scientific">Edaphobacter modestus</name>
    <dbReference type="NCBI Taxonomy" id="388466"/>
    <lineage>
        <taxon>Bacteria</taxon>
        <taxon>Pseudomonadati</taxon>
        <taxon>Acidobacteriota</taxon>
        <taxon>Terriglobia</taxon>
        <taxon>Terriglobales</taxon>
        <taxon>Acidobacteriaceae</taxon>
        <taxon>Edaphobacter</taxon>
    </lineage>
</organism>
<keyword evidence="8" id="KW-0732">Signal</keyword>
<dbReference type="PRINTS" id="PR00723">
    <property type="entry name" value="SUBTILISIN"/>
</dbReference>
<dbReference type="InterPro" id="IPR000209">
    <property type="entry name" value="Peptidase_S8/S53_dom"/>
</dbReference>
<dbReference type="Gene3D" id="3.40.50.200">
    <property type="entry name" value="Peptidase S8/S53 domain"/>
    <property type="match status" value="1"/>
</dbReference>
<evidence type="ECO:0000256" key="5">
    <source>
        <dbReference type="PIRSR" id="PIRSR615500-1"/>
    </source>
</evidence>
<gene>
    <name evidence="10" type="ORF">BDD14_0944</name>
</gene>
<evidence type="ECO:0000256" key="7">
    <source>
        <dbReference type="RuleBase" id="RU003355"/>
    </source>
</evidence>
<dbReference type="PANTHER" id="PTHR43806:SF11">
    <property type="entry name" value="CEREVISIN-RELATED"/>
    <property type="match status" value="1"/>
</dbReference>
<dbReference type="Proteomes" id="UP000292958">
    <property type="component" value="Unassembled WGS sequence"/>
</dbReference>
<feature type="signal peptide" evidence="8">
    <location>
        <begin position="1"/>
        <end position="28"/>
    </location>
</feature>
<dbReference type="AlphaFoldDB" id="A0A4Q7YRS2"/>
<evidence type="ECO:0000313" key="11">
    <source>
        <dbReference type="Proteomes" id="UP000292958"/>
    </source>
</evidence>
<dbReference type="Pfam" id="PF00082">
    <property type="entry name" value="Peptidase_S8"/>
    <property type="match status" value="1"/>
</dbReference>
<dbReference type="InterPro" id="IPR036852">
    <property type="entry name" value="Peptidase_S8/S53_dom_sf"/>
</dbReference>
<feature type="chain" id="PRO_5020225393" evidence="8">
    <location>
        <begin position="29"/>
        <end position="526"/>
    </location>
</feature>
<feature type="domain" description="Peptidase S8/S53" evidence="9">
    <location>
        <begin position="184"/>
        <end position="505"/>
    </location>
</feature>
<evidence type="ECO:0000313" key="10">
    <source>
        <dbReference type="EMBL" id="RZU39559.1"/>
    </source>
</evidence>
<proteinExistence type="inferred from homology"/>
<reference evidence="10 11" key="1">
    <citation type="submission" date="2019-02" db="EMBL/GenBank/DDBJ databases">
        <title>Genomic Encyclopedia of Archaeal and Bacterial Type Strains, Phase II (KMG-II): from individual species to whole genera.</title>
        <authorList>
            <person name="Goeker M."/>
        </authorList>
    </citation>
    <scope>NUCLEOTIDE SEQUENCE [LARGE SCALE GENOMIC DNA]</scope>
    <source>
        <strain evidence="10 11">DSM 18101</strain>
    </source>
</reference>
<keyword evidence="3 6" id="KW-0378">Hydrolase</keyword>
<dbReference type="GO" id="GO:0006508">
    <property type="term" value="P:proteolysis"/>
    <property type="evidence" value="ECO:0007669"/>
    <property type="project" value="UniProtKB-KW"/>
</dbReference>
<name>A0A4Q7YRS2_9BACT</name>
<comment type="caution">
    <text evidence="10">The sequence shown here is derived from an EMBL/GenBank/DDBJ whole genome shotgun (WGS) entry which is preliminary data.</text>
</comment>
<dbReference type="InterPro" id="IPR023828">
    <property type="entry name" value="Peptidase_S8_Ser-AS"/>
</dbReference>
<dbReference type="PANTHER" id="PTHR43806">
    <property type="entry name" value="PEPTIDASE S8"/>
    <property type="match status" value="1"/>
</dbReference>
<feature type="active site" description="Charge relay system" evidence="5 6">
    <location>
        <position position="472"/>
    </location>
</feature>
<accession>A0A4Q7YRS2</accession>
<dbReference type="GO" id="GO:0004252">
    <property type="term" value="F:serine-type endopeptidase activity"/>
    <property type="evidence" value="ECO:0007669"/>
    <property type="project" value="UniProtKB-UniRule"/>
</dbReference>
<sequence>MPASFLRRLHLCALLAAAPGLFSQSSQSTSVNASADAIVPNRYLVVYRDGIVPSDADARAQAIGAHLMERHARFGIAAIQTLQRTSHPRLAGSSAQAATEDDAAAMRLLAAQPDVEFVLHDRIVTAHHLRVQPVADSIFSVAVGASSFDTYYNSPQGWAVRQVGGYGGSIPGGPIHGPWDTTRGQGVRIAILDSGVDASHPDIAPNLALNLSDVNPAELPSVCDSGSPQDQDGHGTWTASLAAAALGPGSGKTVGVAPAATLLNIKVLERMPATTGTSDQARCNAGEASGLLSWVIQGIDDAIANHADVISMSLGTMLDLSTGDGAGTKTAFDRITYAAAQAGAVLVAASGNDGTNLTNPRYVEIPAQSRGVLAVVASTNPECTENISAGSTCVAGPSSLAYYSNYGAPLNALAAPGGSYPSGGDMDVSGWVRGACSSGLPGTLSGMPSDSAHSFGCFNLGHAAYVQAIGTSASAPLVAGAAALLRAAHPDWPAATIVDTLRSTAIPGTSTLPFPQVSVAAYFTQP</sequence>